<accession>D5H8U4</accession>
<reference evidence="3" key="2">
    <citation type="submission" date="2010-04" db="EMBL/GenBank/DDBJ databases">
        <title>Genome sequence of Salinibacter ruber M8.</title>
        <authorList>
            <consortium name="Genoscope"/>
        </authorList>
    </citation>
    <scope>NUCLEOTIDE SEQUENCE [LARGE SCALE GENOMIC DNA]</scope>
    <source>
        <strain evidence="3">M8</strain>
    </source>
</reference>
<evidence type="ECO:0000256" key="1">
    <source>
        <dbReference type="SAM" id="MobiDB-lite"/>
    </source>
</evidence>
<gene>
    <name evidence="2" type="ordered locus">SRM_01528</name>
</gene>
<feature type="compositionally biased region" description="Basic and acidic residues" evidence="1">
    <location>
        <begin position="34"/>
        <end position="67"/>
    </location>
</feature>
<protein>
    <submittedName>
        <fullName evidence="2">Uncharacterized protein</fullName>
    </submittedName>
</protein>
<dbReference type="AlphaFoldDB" id="D5H8U4"/>
<reference evidence="2 3" key="1">
    <citation type="journal article" date="2010" name="ISME J.">
        <title>Fine-scale evolution: genomic, phenotypic and ecological differentiation in two coexisting Salinibacter ruber strains.</title>
        <authorList>
            <person name="Pena A."/>
            <person name="Teeling H."/>
            <person name="Huerta-Cepas J."/>
            <person name="Santos F."/>
            <person name="Yarza P."/>
            <person name="Brito-Echeverria J."/>
            <person name="Lucio M."/>
            <person name="Schmitt-Kopplin P."/>
            <person name="Meseguer I."/>
            <person name="Schenowitz C."/>
            <person name="Dossat C."/>
            <person name="Barbe V."/>
            <person name="Dopazo J."/>
            <person name="Rossello-Mora R."/>
            <person name="Schuler M."/>
            <person name="Glockner F.O."/>
            <person name="Amann R."/>
            <person name="Gabaldon T."/>
            <person name="Anton J."/>
        </authorList>
    </citation>
    <scope>NUCLEOTIDE SEQUENCE [LARGE SCALE GENOMIC DNA]</scope>
    <source>
        <strain evidence="2 3">M8</strain>
    </source>
</reference>
<dbReference type="HOGENOM" id="CLU_2095149_0_0_10"/>
<feature type="compositionally biased region" description="Polar residues" evidence="1">
    <location>
        <begin position="106"/>
        <end position="116"/>
    </location>
</feature>
<dbReference type="Proteomes" id="UP000000933">
    <property type="component" value="Chromosome"/>
</dbReference>
<name>D5H8U4_SALRM</name>
<dbReference type="EMBL" id="FP565814">
    <property type="protein sequence ID" value="CBH24449.1"/>
    <property type="molecule type" value="Genomic_DNA"/>
</dbReference>
<dbReference type="KEGG" id="srm:SRM_01528"/>
<organism evidence="2 3">
    <name type="scientific">Salinibacter ruber (strain M8)</name>
    <dbReference type="NCBI Taxonomy" id="761659"/>
    <lineage>
        <taxon>Bacteria</taxon>
        <taxon>Pseudomonadati</taxon>
        <taxon>Rhodothermota</taxon>
        <taxon>Rhodothermia</taxon>
        <taxon>Rhodothermales</taxon>
        <taxon>Salinibacteraceae</taxon>
        <taxon>Salinibacter</taxon>
    </lineage>
</organism>
<evidence type="ECO:0000313" key="3">
    <source>
        <dbReference type="Proteomes" id="UP000000933"/>
    </source>
</evidence>
<sequence>MSKKDLKPILRGSTPTAHSHRIDERSALTASPPRWDKSGSTDVRADGLRRGEGPARETGRRDERADALHPTSTWGTCMTVQQAGTVADVVPDPIASVPADDGRCGSPSTTRHPLSG</sequence>
<proteinExistence type="predicted"/>
<evidence type="ECO:0000313" key="2">
    <source>
        <dbReference type="EMBL" id="CBH24449.1"/>
    </source>
</evidence>
<feature type="region of interest" description="Disordered" evidence="1">
    <location>
        <begin position="1"/>
        <end position="73"/>
    </location>
</feature>
<feature type="region of interest" description="Disordered" evidence="1">
    <location>
        <begin position="92"/>
        <end position="116"/>
    </location>
</feature>